<feature type="compositionally biased region" description="Basic and acidic residues" evidence="2">
    <location>
        <begin position="8"/>
        <end position="18"/>
    </location>
</feature>
<dbReference type="AlphaFoldDB" id="A0ABC9X1F9"/>
<evidence type="ECO:0000313" key="4">
    <source>
        <dbReference type="Proteomes" id="UP001623348"/>
    </source>
</evidence>
<organism evidence="3 4">
    <name type="scientific">Grus japonensis</name>
    <name type="common">Japanese crane</name>
    <name type="synonym">Red-crowned crane</name>
    <dbReference type="NCBI Taxonomy" id="30415"/>
    <lineage>
        <taxon>Eukaryota</taxon>
        <taxon>Metazoa</taxon>
        <taxon>Chordata</taxon>
        <taxon>Craniata</taxon>
        <taxon>Vertebrata</taxon>
        <taxon>Euteleostomi</taxon>
        <taxon>Archelosauria</taxon>
        <taxon>Archosauria</taxon>
        <taxon>Dinosauria</taxon>
        <taxon>Saurischia</taxon>
        <taxon>Theropoda</taxon>
        <taxon>Coelurosauria</taxon>
        <taxon>Aves</taxon>
        <taxon>Neognathae</taxon>
        <taxon>Neoaves</taxon>
        <taxon>Gruiformes</taxon>
        <taxon>Gruidae</taxon>
        <taxon>Grus</taxon>
    </lineage>
</organism>
<feature type="coiled-coil region" evidence="1">
    <location>
        <begin position="135"/>
        <end position="162"/>
    </location>
</feature>
<keyword evidence="1" id="KW-0175">Coiled coil</keyword>
<keyword evidence="4" id="KW-1185">Reference proteome</keyword>
<accession>A0ABC9X1F9</accession>
<evidence type="ECO:0000313" key="3">
    <source>
        <dbReference type="EMBL" id="GAB0191528.1"/>
    </source>
</evidence>
<proteinExistence type="predicted"/>
<comment type="caution">
    <text evidence="3">The sequence shown here is derived from an EMBL/GenBank/DDBJ whole genome shotgun (WGS) entry which is preliminary data.</text>
</comment>
<dbReference type="Proteomes" id="UP001623348">
    <property type="component" value="Unassembled WGS sequence"/>
</dbReference>
<protein>
    <submittedName>
        <fullName evidence="3">Potassium voltage-gated channel subfamily H member 7</fullName>
    </submittedName>
</protein>
<sequence>MRNAQEYYFKENDQRDPEPSGDTTRYYQSIKKHFEEKKSGSSSFVSSIEDEQKPLFSGIADYPSVTEKTTEVDFEEMVDATEEILIDKISNSCKDTTDKRDWEQKNIQEYQDSPTQSALPHVTWGTCETESDFIYGEVENRLDLLQEQLNRLESQMTADIQTILQLLQRQSTLIPPAYSMVTAGAEYPQPAIQVMQKLQPAASIKTDRSFSPSSQCPEFLDLEKSKLKSKESLSSGVHLNTASEDNLASFLDQEHDRSKCHNVLTALTSTMTTGGLHCLVSCKITSQVTASLGQSESLPAYTPLKQEY</sequence>
<reference evidence="3 4" key="1">
    <citation type="submission" date="2024-06" db="EMBL/GenBank/DDBJ databases">
        <title>The draft genome of Grus japonensis, version 3.</title>
        <authorList>
            <person name="Nabeshima K."/>
            <person name="Suzuki S."/>
            <person name="Onuma M."/>
        </authorList>
    </citation>
    <scope>NUCLEOTIDE SEQUENCE [LARGE SCALE GENOMIC DNA]</scope>
    <source>
        <strain evidence="3 4">451A</strain>
    </source>
</reference>
<evidence type="ECO:0000256" key="2">
    <source>
        <dbReference type="SAM" id="MobiDB-lite"/>
    </source>
</evidence>
<dbReference type="EMBL" id="BAAFJT010000006">
    <property type="protein sequence ID" value="GAB0191528.1"/>
    <property type="molecule type" value="Genomic_DNA"/>
</dbReference>
<evidence type="ECO:0000256" key="1">
    <source>
        <dbReference type="SAM" id="Coils"/>
    </source>
</evidence>
<gene>
    <name evidence="3" type="ORF">GRJ2_001618100</name>
</gene>
<feature type="region of interest" description="Disordered" evidence="2">
    <location>
        <begin position="1"/>
        <end position="24"/>
    </location>
</feature>
<name>A0ABC9X1F9_GRUJA</name>